<comment type="caution">
    <text evidence="1">The sequence shown here is derived from an EMBL/GenBank/DDBJ whole genome shotgun (WGS) entry which is preliminary data.</text>
</comment>
<dbReference type="InterPro" id="IPR007612">
    <property type="entry name" value="LOR"/>
</dbReference>
<evidence type="ECO:0000313" key="1">
    <source>
        <dbReference type="EMBL" id="PEN15948.1"/>
    </source>
</evidence>
<sequence length="168" mass="18846">MTTFYAKSKMAYPEYRYDILDSNRHHTIYETDGRLRLGGNSVVFTKADTEEKVITVSRVPDAKHHYTADFADGSSASLERLEWKPFHPSISIKTADAEFLLDGSSGSGKFTITQEDKIIAKITRPGFVLKYNYALEILDDNLQELVLAAFMVLSHYIGGRRGFVVATG</sequence>
<protein>
    <submittedName>
        <fullName evidence="1">Uncharacterized protein</fullName>
    </submittedName>
</protein>
<dbReference type="RefSeq" id="WP_098042815.1">
    <property type="nucleotide sequence ID" value="NZ_PDEV01000003.1"/>
</dbReference>
<dbReference type="Pfam" id="PF04525">
    <property type="entry name" value="LOR"/>
    <property type="match status" value="1"/>
</dbReference>
<dbReference type="AlphaFoldDB" id="A0A2A8D5R3"/>
<dbReference type="EMBL" id="PDEV01000003">
    <property type="protein sequence ID" value="PEN15948.1"/>
    <property type="molecule type" value="Genomic_DNA"/>
</dbReference>
<dbReference type="Proteomes" id="UP000219947">
    <property type="component" value="Unassembled WGS sequence"/>
</dbReference>
<keyword evidence="2" id="KW-1185">Reference proteome</keyword>
<reference evidence="1" key="1">
    <citation type="submission" date="2017-10" db="EMBL/GenBank/DDBJ databases">
        <title>Kefir isolates.</title>
        <authorList>
            <person name="Kim Y."/>
            <person name="Blasche S."/>
        </authorList>
    </citation>
    <scope>NUCLEOTIDE SEQUENCE [LARGE SCALE GENOMIC DNA]</scope>
    <source>
        <strain evidence="1">OG2-2</strain>
    </source>
</reference>
<organism evidence="1 2">
    <name type="scientific">Rothia dentocariosa</name>
    <dbReference type="NCBI Taxonomy" id="2047"/>
    <lineage>
        <taxon>Bacteria</taxon>
        <taxon>Bacillati</taxon>
        <taxon>Actinomycetota</taxon>
        <taxon>Actinomycetes</taxon>
        <taxon>Micrococcales</taxon>
        <taxon>Micrococcaceae</taxon>
        <taxon>Rothia</taxon>
    </lineage>
</organism>
<name>A0A2A8D5R3_9MICC</name>
<accession>A0A2A8D5R3</accession>
<proteinExistence type="predicted"/>
<evidence type="ECO:0000313" key="2">
    <source>
        <dbReference type="Proteomes" id="UP000219947"/>
    </source>
</evidence>
<gene>
    <name evidence="1" type="ORF">CRM92_07570</name>
</gene>